<gene>
    <name evidence="2" type="ORF">SAMN02745752_00003</name>
</gene>
<dbReference type="AlphaFoldDB" id="A0A1K1TAJ3"/>
<reference evidence="2 3" key="1">
    <citation type="submission" date="2016-11" db="EMBL/GenBank/DDBJ databases">
        <authorList>
            <person name="Jaros S."/>
            <person name="Januszkiewicz K."/>
            <person name="Wedrychowicz H."/>
        </authorList>
    </citation>
    <scope>NUCLEOTIDE SEQUENCE [LARGE SCALE GENOMIC DNA]</scope>
    <source>
        <strain evidence="2 3">DSM 21637</strain>
    </source>
</reference>
<protein>
    <recommendedName>
        <fullName evidence="4">Holin-X, holin superfamily III</fullName>
    </recommendedName>
</protein>
<proteinExistence type="predicted"/>
<evidence type="ECO:0008006" key="4">
    <source>
        <dbReference type="Google" id="ProtNLM"/>
    </source>
</evidence>
<dbReference type="EMBL" id="FPJW01000001">
    <property type="protein sequence ID" value="SFW97568.1"/>
    <property type="molecule type" value="Genomic_DNA"/>
</dbReference>
<sequence length="139" mass="15149">MKDNVHPSLVKPHSSDGIIGLIHLIRSMLADLLKLIAVEAKLFGYTALTMVALSLSIALLMVGGWLFAGVALVMVLANLSVFSLTGALLAVALLHLVLAALVFWRLVFITRDLTFRESRASMDNLLTHARTLVDRSLEE</sequence>
<name>A0A1K1TAJ3_9GAMM</name>
<evidence type="ECO:0000256" key="1">
    <source>
        <dbReference type="SAM" id="Phobius"/>
    </source>
</evidence>
<keyword evidence="1" id="KW-0472">Membrane</keyword>
<evidence type="ECO:0000313" key="3">
    <source>
        <dbReference type="Proteomes" id="UP000182350"/>
    </source>
</evidence>
<feature type="transmembrane region" description="Helical" evidence="1">
    <location>
        <begin position="50"/>
        <end position="76"/>
    </location>
</feature>
<keyword evidence="1" id="KW-0812">Transmembrane</keyword>
<dbReference type="Proteomes" id="UP000182350">
    <property type="component" value="Unassembled WGS sequence"/>
</dbReference>
<organism evidence="2 3">
    <name type="scientific">Marinospirillum alkaliphilum DSM 21637</name>
    <dbReference type="NCBI Taxonomy" id="1122209"/>
    <lineage>
        <taxon>Bacteria</taxon>
        <taxon>Pseudomonadati</taxon>
        <taxon>Pseudomonadota</taxon>
        <taxon>Gammaproteobacteria</taxon>
        <taxon>Oceanospirillales</taxon>
        <taxon>Oceanospirillaceae</taxon>
        <taxon>Marinospirillum</taxon>
    </lineage>
</organism>
<keyword evidence="3" id="KW-1185">Reference proteome</keyword>
<evidence type="ECO:0000313" key="2">
    <source>
        <dbReference type="EMBL" id="SFW97568.1"/>
    </source>
</evidence>
<accession>A0A1K1TAJ3</accession>
<feature type="transmembrane region" description="Helical" evidence="1">
    <location>
        <begin position="82"/>
        <end position="108"/>
    </location>
</feature>
<keyword evidence="1" id="KW-1133">Transmembrane helix</keyword>